<reference evidence="3" key="1">
    <citation type="submission" date="2016-06" db="UniProtKB">
        <authorList>
            <consortium name="WormBaseParasite"/>
        </authorList>
    </citation>
    <scope>IDENTIFICATION</scope>
</reference>
<dbReference type="EMBL" id="UYRT01087885">
    <property type="protein sequence ID" value="VDN33114.1"/>
    <property type="molecule type" value="Genomic_DNA"/>
</dbReference>
<sequence>MAAATRTLSRVATPVARCLEANGVRSAARAIQHREYTSIEHGDKVNNKSPGTKFDEKDLYRTFKGPLGYEKASSTGILWEMVADCMKPWLWGHKIQAAVGLVQCAAKCALNQALSRPYKNETKVEKLPEGFEKLKHFCGMTMKIENRDGYEERQDNVRPM</sequence>
<evidence type="ECO:0000313" key="2">
    <source>
        <dbReference type="Proteomes" id="UP000271098"/>
    </source>
</evidence>
<evidence type="ECO:0000313" key="3">
    <source>
        <dbReference type="WBParaSite" id="GPUH_0001910901-mRNA-1"/>
    </source>
</evidence>
<accession>A0A183EDP3</accession>
<dbReference type="Proteomes" id="UP000271098">
    <property type="component" value="Unassembled WGS sequence"/>
</dbReference>
<gene>
    <name evidence="1" type="ORF">GPUH_LOCUS19084</name>
</gene>
<protein>
    <submittedName>
        <fullName evidence="3">Acyl-CoA_dh_N domain-containing protein</fullName>
    </submittedName>
</protein>
<organism evidence="3">
    <name type="scientific">Gongylonema pulchrum</name>
    <dbReference type="NCBI Taxonomy" id="637853"/>
    <lineage>
        <taxon>Eukaryota</taxon>
        <taxon>Metazoa</taxon>
        <taxon>Ecdysozoa</taxon>
        <taxon>Nematoda</taxon>
        <taxon>Chromadorea</taxon>
        <taxon>Rhabditida</taxon>
        <taxon>Spirurina</taxon>
        <taxon>Spiruromorpha</taxon>
        <taxon>Spiruroidea</taxon>
        <taxon>Gongylonematidae</taxon>
        <taxon>Gongylonema</taxon>
    </lineage>
</organism>
<dbReference type="AlphaFoldDB" id="A0A183EDP3"/>
<keyword evidence="2" id="KW-1185">Reference proteome</keyword>
<proteinExistence type="predicted"/>
<reference evidence="1 2" key="2">
    <citation type="submission" date="2018-11" db="EMBL/GenBank/DDBJ databases">
        <authorList>
            <consortium name="Pathogen Informatics"/>
        </authorList>
    </citation>
    <scope>NUCLEOTIDE SEQUENCE [LARGE SCALE GENOMIC DNA]</scope>
</reference>
<name>A0A183EDP3_9BILA</name>
<evidence type="ECO:0000313" key="1">
    <source>
        <dbReference type="EMBL" id="VDN33114.1"/>
    </source>
</evidence>
<dbReference type="WBParaSite" id="GPUH_0001910901-mRNA-1">
    <property type="protein sequence ID" value="GPUH_0001910901-mRNA-1"/>
    <property type="gene ID" value="GPUH_0001910901"/>
</dbReference>